<name>A0A0A1UXG7_9HYPO</name>
<dbReference type="AlphaFoldDB" id="A0A0A1UXG7"/>
<reference evidence="2 3" key="1">
    <citation type="submission" date="2014-02" db="EMBL/GenBank/DDBJ databases">
        <title>The genome sequence of the entomopathogenic fungus Metarhizium robertsii ARSEF 2575.</title>
        <authorList>
            <person name="Giuliano Garisto Donzelli B."/>
            <person name="Roe B.A."/>
            <person name="Macmil S.L."/>
            <person name="Krasnoff S.B."/>
            <person name="Gibson D.M."/>
        </authorList>
    </citation>
    <scope>NUCLEOTIDE SEQUENCE [LARGE SCALE GENOMIC DNA]</scope>
    <source>
        <strain evidence="2 3">ARSEF 2575</strain>
    </source>
</reference>
<evidence type="ECO:0000256" key="1">
    <source>
        <dbReference type="SAM" id="MobiDB-lite"/>
    </source>
</evidence>
<dbReference type="Proteomes" id="UP000030151">
    <property type="component" value="Unassembled WGS sequence"/>
</dbReference>
<accession>A0A0A1UXG7</accession>
<gene>
    <name evidence="2" type="ORF">X797_003731</name>
</gene>
<evidence type="ECO:0000313" key="2">
    <source>
        <dbReference type="EMBL" id="EXV02609.1"/>
    </source>
</evidence>
<sequence length="155" mass="17652">MAAAWLQCGSGFRAEATKTRDNDHHLCSAGLARFRKDPMAQVSHGKLTPGVWQRRKDVYTWQSGPASPFSRATGRFRRSFNAYFETSLRVPNGWQSRQAGRGKRQGARETGETREHRTHRGQRVARRDKGSEAVAPVRKLSETTRSYIRRSSDYV</sequence>
<proteinExistence type="predicted"/>
<evidence type="ECO:0000313" key="3">
    <source>
        <dbReference type="Proteomes" id="UP000030151"/>
    </source>
</evidence>
<protein>
    <submittedName>
        <fullName evidence="2">Uncharacterized protein</fullName>
    </submittedName>
</protein>
<dbReference type="EMBL" id="JELW01000004">
    <property type="protein sequence ID" value="EXV02609.1"/>
    <property type="molecule type" value="Genomic_DNA"/>
</dbReference>
<organism evidence="2 3">
    <name type="scientific">Metarhizium robertsii</name>
    <dbReference type="NCBI Taxonomy" id="568076"/>
    <lineage>
        <taxon>Eukaryota</taxon>
        <taxon>Fungi</taxon>
        <taxon>Dikarya</taxon>
        <taxon>Ascomycota</taxon>
        <taxon>Pezizomycotina</taxon>
        <taxon>Sordariomycetes</taxon>
        <taxon>Hypocreomycetidae</taxon>
        <taxon>Hypocreales</taxon>
        <taxon>Clavicipitaceae</taxon>
        <taxon>Metarhizium</taxon>
    </lineage>
</organism>
<feature type="compositionally biased region" description="Basic and acidic residues" evidence="1">
    <location>
        <begin position="106"/>
        <end position="115"/>
    </location>
</feature>
<dbReference type="HOGENOM" id="CLU_1695926_0_0_1"/>
<comment type="caution">
    <text evidence="2">The sequence shown here is derived from an EMBL/GenBank/DDBJ whole genome shotgun (WGS) entry which is preliminary data.</text>
</comment>
<feature type="region of interest" description="Disordered" evidence="1">
    <location>
        <begin position="91"/>
        <end position="134"/>
    </location>
</feature>